<evidence type="ECO:0000256" key="2">
    <source>
        <dbReference type="ARBA" id="ARBA00023136"/>
    </source>
</evidence>
<dbReference type="GO" id="GO:0016020">
    <property type="term" value="C:membrane"/>
    <property type="evidence" value="ECO:0007669"/>
    <property type="project" value="UniProtKB-SubCell"/>
</dbReference>
<name>A0A7W5ZUJ1_9SPHN</name>
<evidence type="ECO:0000256" key="1">
    <source>
        <dbReference type="ARBA" id="ARBA00004370"/>
    </source>
</evidence>
<dbReference type="Proteomes" id="UP000562395">
    <property type="component" value="Unassembled WGS sequence"/>
</dbReference>
<reference evidence="4 5" key="1">
    <citation type="submission" date="2020-08" db="EMBL/GenBank/DDBJ databases">
        <title>Genomic Encyclopedia of Type Strains, Phase IV (KMG-IV): sequencing the most valuable type-strain genomes for metagenomic binning, comparative biology and taxonomic classification.</title>
        <authorList>
            <person name="Goeker M."/>
        </authorList>
    </citation>
    <scope>NUCLEOTIDE SEQUENCE [LARGE SCALE GENOMIC DNA]</scope>
    <source>
        <strain evidence="4 5">DSM 14552</strain>
    </source>
</reference>
<gene>
    <name evidence="4" type="ORF">GGQ88_001492</name>
</gene>
<feature type="chain" id="PRO_5031378987" description="17 kDa surface antigen" evidence="3">
    <location>
        <begin position="21"/>
        <end position="160"/>
    </location>
</feature>
<sequence>MNKVVLITAVAAAALTGACASTGDRYGYRDGYRDGGNEWGYYDRSTYDRYGRYDYNNPDPSYGGYYAERYYRENPRYRERQLSDSDRVYRGRDDRYYCRRSDGSTGLIVGGLGGAAAGAIIAQGDSKPLGAIIGAIGGAAVGAAVDSGNRGNNRNGVRCR</sequence>
<comment type="subcellular location">
    <subcellularLocation>
        <location evidence="1">Membrane</location>
    </subcellularLocation>
</comment>
<keyword evidence="2" id="KW-0472">Membrane</keyword>
<evidence type="ECO:0000313" key="5">
    <source>
        <dbReference type="Proteomes" id="UP000562395"/>
    </source>
</evidence>
<dbReference type="PANTHER" id="PTHR35603">
    <property type="match status" value="1"/>
</dbReference>
<protein>
    <recommendedName>
        <fullName evidence="6">17 kDa surface antigen</fullName>
    </recommendedName>
</protein>
<proteinExistence type="predicted"/>
<dbReference type="InterPro" id="IPR051407">
    <property type="entry name" value="Bact_OM_lipoprot/Surf_antigen"/>
</dbReference>
<dbReference type="EMBL" id="JACICY010000003">
    <property type="protein sequence ID" value="MBB3860226.1"/>
    <property type="molecule type" value="Genomic_DNA"/>
</dbReference>
<dbReference type="AlphaFoldDB" id="A0A7W5ZUJ1"/>
<evidence type="ECO:0008006" key="6">
    <source>
        <dbReference type="Google" id="ProtNLM"/>
    </source>
</evidence>
<comment type="caution">
    <text evidence="4">The sequence shown here is derived from an EMBL/GenBank/DDBJ whole genome shotgun (WGS) entry which is preliminary data.</text>
</comment>
<accession>A0A7W5ZUJ1</accession>
<evidence type="ECO:0000313" key="4">
    <source>
        <dbReference type="EMBL" id="MBB3860226.1"/>
    </source>
</evidence>
<dbReference type="PROSITE" id="PS51257">
    <property type="entry name" value="PROKAR_LIPOPROTEIN"/>
    <property type="match status" value="1"/>
</dbReference>
<keyword evidence="3" id="KW-0732">Signal</keyword>
<evidence type="ECO:0000256" key="3">
    <source>
        <dbReference type="SAM" id="SignalP"/>
    </source>
</evidence>
<dbReference type="PANTHER" id="PTHR35603:SF2">
    <property type="entry name" value="OUTER MEMBRANE LIPOPROTEIN"/>
    <property type="match status" value="1"/>
</dbReference>
<organism evidence="4 5">
    <name type="scientific">Novosphingobium hassiacum</name>
    <dbReference type="NCBI Taxonomy" id="173676"/>
    <lineage>
        <taxon>Bacteria</taxon>
        <taxon>Pseudomonadati</taxon>
        <taxon>Pseudomonadota</taxon>
        <taxon>Alphaproteobacteria</taxon>
        <taxon>Sphingomonadales</taxon>
        <taxon>Sphingomonadaceae</taxon>
        <taxon>Novosphingobium</taxon>
    </lineage>
</organism>
<feature type="signal peptide" evidence="3">
    <location>
        <begin position="1"/>
        <end position="20"/>
    </location>
</feature>
<keyword evidence="5" id="KW-1185">Reference proteome</keyword>
<dbReference type="RefSeq" id="WP_183612511.1">
    <property type="nucleotide sequence ID" value="NZ_JACICY010000003.1"/>
</dbReference>